<gene>
    <name evidence="8" type="ORF">DDK22_21395</name>
</gene>
<dbReference type="Proteomes" id="UP000253501">
    <property type="component" value="Unassembled WGS sequence"/>
</dbReference>
<dbReference type="GO" id="GO:0016639">
    <property type="term" value="F:oxidoreductase activity, acting on the CH-NH2 group of donors, NAD or NADP as acceptor"/>
    <property type="evidence" value="ECO:0007669"/>
    <property type="project" value="InterPro"/>
</dbReference>
<dbReference type="InterPro" id="IPR006095">
    <property type="entry name" value="Glu/Leu/Phe/Val/Trp_DH"/>
</dbReference>
<keyword evidence="3 5" id="KW-0520">NAD</keyword>
<dbReference type="InterPro" id="IPR006096">
    <property type="entry name" value="Glu/Leu/Phe/Val/Trp_DH_C"/>
</dbReference>
<dbReference type="InterPro" id="IPR006097">
    <property type="entry name" value="Glu/Leu/Phe/Val/Trp_DH_dimer"/>
</dbReference>
<comment type="similarity">
    <text evidence="1 6">Belongs to the Glu/Leu/Phe/Val dehydrogenases family.</text>
</comment>
<dbReference type="PIRSF" id="PIRSF000188">
    <property type="entry name" value="Phe_leu_dh"/>
    <property type="match status" value="1"/>
</dbReference>
<dbReference type="InterPro" id="IPR046346">
    <property type="entry name" value="Aminoacid_DH-like_N_sf"/>
</dbReference>
<dbReference type="InterPro" id="IPR036291">
    <property type="entry name" value="NAD(P)-bd_dom_sf"/>
</dbReference>
<evidence type="ECO:0000256" key="6">
    <source>
        <dbReference type="RuleBase" id="RU004417"/>
    </source>
</evidence>
<keyword evidence="2 6" id="KW-0560">Oxidoreductase</keyword>
<evidence type="ECO:0000259" key="7">
    <source>
        <dbReference type="SMART" id="SM00839"/>
    </source>
</evidence>
<dbReference type="RefSeq" id="WP_114133687.1">
    <property type="nucleotide sequence ID" value="NZ_CP068435.1"/>
</dbReference>
<dbReference type="PRINTS" id="PR00082">
    <property type="entry name" value="GLFDHDRGNASE"/>
</dbReference>
<dbReference type="InterPro" id="IPR033524">
    <property type="entry name" value="Glu/Leu/Phe/Val_DH_AS"/>
</dbReference>
<dbReference type="Gene3D" id="3.40.50.10860">
    <property type="entry name" value="Leucine Dehydrogenase, chain A, domain 1"/>
    <property type="match status" value="1"/>
</dbReference>
<feature type="domain" description="Glutamate/phenylalanine/leucine/valine/L-tryptophan dehydrogenase C-terminal" evidence="7">
    <location>
        <begin position="158"/>
        <end position="366"/>
    </location>
</feature>
<dbReference type="EMBL" id="QDHA01000051">
    <property type="protein sequence ID" value="RCJ06462.1"/>
    <property type="molecule type" value="Genomic_DNA"/>
</dbReference>
<dbReference type="PANTHER" id="PTHR42722">
    <property type="entry name" value="LEUCINE DEHYDROGENASE"/>
    <property type="match status" value="1"/>
</dbReference>
<evidence type="ECO:0000256" key="1">
    <source>
        <dbReference type="ARBA" id="ARBA00006382"/>
    </source>
</evidence>
<dbReference type="InterPro" id="IPR016211">
    <property type="entry name" value="Glu/Phe/Leu/Val/Trp_DH_bac/arc"/>
</dbReference>
<feature type="binding site" evidence="5">
    <location>
        <begin position="194"/>
        <end position="199"/>
    </location>
    <ligand>
        <name>NAD(+)</name>
        <dbReference type="ChEBI" id="CHEBI:57540"/>
    </ligand>
</feature>
<accession>A0A367PF21</accession>
<feature type="active site" description="Proton donor/acceptor" evidence="4">
    <location>
        <position position="94"/>
    </location>
</feature>
<sequence>MEKTLNHRIHPEAAVRLFGTGEGLSHERITLATDPESGLQAIVAIYSTRLGPAFGGCRYWTYPSDTDALSDALRLSQGMAYKNALAGLPFGGGKAVILRTPDQADRRQLFRAFGRLVESLGGSYITAEDVGTTVEDMRAVQSETRYVSGMPRDAGFGGNPSPWTAYGVFVGIEAAVQYRLDRKSLAGVSVAVQGLGSVGWELCRRLHDAGATLIVTDIDDARTRQAQQQFGARVVSPEAIAGVESDVFAPCALGAVVTPAVAEGCRFRIIAGGANNQLSSLAEGDTLQKRGIFYAPDFLINAGGIISCAREYLGGVEAAALMEEVSRIRERVFSLARRVEATGEPPARAAVKWAQEVLRGELALAADTTIR</sequence>
<dbReference type="GO" id="GO:0000166">
    <property type="term" value="F:nucleotide binding"/>
    <property type="evidence" value="ECO:0007669"/>
    <property type="project" value="UniProtKB-KW"/>
</dbReference>
<dbReference type="GO" id="GO:0006520">
    <property type="term" value="P:amino acid metabolic process"/>
    <property type="evidence" value="ECO:0007669"/>
    <property type="project" value="InterPro"/>
</dbReference>
<dbReference type="PROSITE" id="PS00074">
    <property type="entry name" value="GLFV_DEHYDROGENASE"/>
    <property type="match status" value="1"/>
</dbReference>
<proteinExistence type="inferred from homology"/>
<evidence type="ECO:0000313" key="9">
    <source>
        <dbReference type="Proteomes" id="UP000253501"/>
    </source>
</evidence>
<evidence type="ECO:0000256" key="4">
    <source>
        <dbReference type="PIRSR" id="PIRSR000188-1"/>
    </source>
</evidence>
<dbReference type="Gene3D" id="3.40.50.720">
    <property type="entry name" value="NAD(P)-binding Rossmann-like Domain"/>
    <property type="match status" value="1"/>
</dbReference>
<dbReference type="SUPFAM" id="SSF51735">
    <property type="entry name" value="NAD(P)-binding Rossmann-fold domains"/>
    <property type="match status" value="1"/>
</dbReference>
<name>A0A367PF21_CUPNE</name>
<evidence type="ECO:0000256" key="3">
    <source>
        <dbReference type="ARBA" id="ARBA00023027"/>
    </source>
</evidence>
<dbReference type="AlphaFoldDB" id="A0A367PF21"/>
<dbReference type="FunFam" id="3.40.50.10860:FF:000010">
    <property type="entry name" value="Leucine dehydrogenase"/>
    <property type="match status" value="1"/>
</dbReference>
<comment type="caution">
    <text evidence="8">The sequence shown here is derived from an EMBL/GenBank/DDBJ whole genome shotgun (WGS) entry which is preliminary data.</text>
</comment>
<dbReference type="CDD" id="cd01075">
    <property type="entry name" value="NAD_bind_Leu_Phe_Val_DH"/>
    <property type="match status" value="1"/>
</dbReference>
<dbReference type="SUPFAM" id="SSF53223">
    <property type="entry name" value="Aminoacid dehydrogenase-like, N-terminal domain"/>
    <property type="match status" value="1"/>
</dbReference>
<dbReference type="PANTHER" id="PTHR42722:SF1">
    <property type="entry name" value="VALINE DEHYDROGENASE"/>
    <property type="match status" value="1"/>
</dbReference>
<dbReference type="SMART" id="SM00839">
    <property type="entry name" value="ELFV_dehydrog"/>
    <property type="match status" value="1"/>
</dbReference>
<evidence type="ECO:0000256" key="5">
    <source>
        <dbReference type="PIRSR" id="PIRSR000188-2"/>
    </source>
</evidence>
<dbReference type="Pfam" id="PF00208">
    <property type="entry name" value="ELFV_dehydrog"/>
    <property type="match status" value="2"/>
</dbReference>
<organism evidence="8 9">
    <name type="scientific">Cupriavidus necator</name>
    <name type="common">Alcaligenes eutrophus</name>
    <name type="synonym">Ralstonia eutropha</name>
    <dbReference type="NCBI Taxonomy" id="106590"/>
    <lineage>
        <taxon>Bacteria</taxon>
        <taxon>Pseudomonadati</taxon>
        <taxon>Pseudomonadota</taxon>
        <taxon>Betaproteobacteria</taxon>
        <taxon>Burkholderiales</taxon>
        <taxon>Burkholderiaceae</taxon>
        <taxon>Cupriavidus</taxon>
    </lineage>
</organism>
<evidence type="ECO:0000256" key="2">
    <source>
        <dbReference type="ARBA" id="ARBA00023002"/>
    </source>
</evidence>
<keyword evidence="5" id="KW-0547">Nucleotide-binding</keyword>
<protein>
    <submittedName>
        <fullName evidence="8">Amino acid dehydrogenase</fullName>
    </submittedName>
</protein>
<evidence type="ECO:0000313" key="8">
    <source>
        <dbReference type="EMBL" id="RCJ06462.1"/>
    </source>
</evidence>
<reference evidence="8 9" key="1">
    <citation type="submission" date="2018-04" db="EMBL/GenBank/DDBJ databases">
        <title>Cupriavidus necator CR12 genome sequencing and assembly.</title>
        <authorList>
            <person name="Ben Fekih I."/>
            <person name="Mazhar H.S."/>
            <person name="Bello S.K."/>
            <person name="Rensing C."/>
        </authorList>
    </citation>
    <scope>NUCLEOTIDE SEQUENCE [LARGE SCALE GENOMIC DNA]</scope>
    <source>
        <strain evidence="8 9">CR12</strain>
    </source>
</reference>
<dbReference type="Pfam" id="PF02812">
    <property type="entry name" value="ELFV_dehydrog_N"/>
    <property type="match status" value="1"/>
</dbReference>